<accession>A0A392T4D8</accession>
<evidence type="ECO:0000313" key="3">
    <source>
        <dbReference type="Proteomes" id="UP000265520"/>
    </source>
</evidence>
<comment type="caution">
    <text evidence="2">The sequence shown here is derived from an EMBL/GenBank/DDBJ whole genome shotgun (WGS) entry which is preliminary data.</text>
</comment>
<keyword evidence="3" id="KW-1185">Reference proteome</keyword>
<dbReference type="AlphaFoldDB" id="A0A392T4D8"/>
<evidence type="ECO:0000256" key="1">
    <source>
        <dbReference type="SAM" id="MobiDB-lite"/>
    </source>
</evidence>
<feature type="non-terminal residue" evidence="2">
    <location>
        <position position="1"/>
    </location>
</feature>
<sequence>AMIVFRGKELLIALWIDERVLRFVLRRKALATQSALGGHEGSLPRSSHSKCTKSRPPVESRLVLSGPWSLEWL</sequence>
<dbReference type="EMBL" id="LXQA010495273">
    <property type="protein sequence ID" value="MCI55374.1"/>
    <property type="molecule type" value="Genomic_DNA"/>
</dbReference>
<reference evidence="2 3" key="1">
    <citation type="journal article" date="2018" name="Front. Plant Sci.">
        <title>Red Clover (Trifolium pratense) and Zigzag Clover (T. medium) - A Picture of Genomic Similarities and Differences.</title>
        <authorList>
            <person name="Dluhosova J."/>
            <person name="Istvanek J."/>
            <person name="Nedelnik J."/>
            <person name="Repkova J."/>
        </authorList>
    </citation>
    <scope>NUCLEOTIDE SEQUENCE [LARGE SCALE GENOMIC DNA]</scope>
    <source>
        <strain evidence="3">cv. 10/8</strain>
        <tissue evidence="2">Leaf</tissue>
    </source>
</reference>
<proteinExistence type="predicted"/>
<dbReference type="Proteomes" id="UP000265520">
    <property type="component" value="Unassembled WGS sequence"/>
</dbReference>
<evidence type="ECO:0000313" key="2">
    <source>
        <dbReference type="EMBL" id="MCI55374.1"/>
    </source>
</evidence>
<feature type="region of interest" description="Disordered" evidence="1">
    <location>
        <begin position="34"/>
        <end position="57"/>
    </location>
</feature>
<protein>
    <submittedName>
        <fullName evidence="2">Uncharacterized protein</fullName>
    </submittedName>
</protein>
<organism evidence="2 3">
    <name type="scientific">Trifolium medium</name>
    <dbReference type="NCBI Taxonomy" id="97028"/>
    <lineage>
        <taxon>Eukaryota</taxon>
        <taxon>Viridiplantae</taxon>
        <taxon>Streptophyta</taxon>
        <taxon>Embryophyta</taxon>
        <taxon>Tracheophyta</taxon>
        <taxon>Spermatophyta</taxon>
        <taxon>Magnoliopsida</taxon>
        <taxon>eudicotyledons</taxon>
        <taxon>Gunneridae</taxon>
        <taxon>Pentapetalae</taxon>
        <taxon>rosids</taxon>
        <taxon>fabids</taxon>
        <taxon>Fabales</taxon>
        <taxon>Fabaceae</taxon>
        <taxon>Papilionoideae</taxon>
        <taxon>50 kb inversion clade</taxon>
        <taxon>NPAAA clade</taxon>
        <taxon>Hologalegina</taxon>
        <taxon>IRL clade</taxon>
        <taxon>Trifolieae</taxon>
        <taxon>Trifolium</taxon>
    </lineage>
</organism>
<name>A0A392T4D8_9FABA</name>